<keyword evidence="4" id="KW-1185">Reference proteome</keyword>
<proteinExistence type="inferred from homology"/>
<dbReference type="NCBIfam" id="NF005559">
    <property type="entry name" value="PRK07231.1"/>
    <property type="match status" value="1"/>
</dbReference>
<dbReference type="CDD" id="cd05233">
    <property type="entry name" value="SDR_c"/>
    <property type="match status" value="1"/>
</dbReference>
<dbReference type="GO" id="GO:0016491">
    <property type="term" value="F:oxidoreductase activity"/>
    <property type="evidence" value="ECO:0007669"/>
    <property type="project" value="UniProtKB-KW"/>
</dbReference>
<dbReference type="SUPFAM" id="SSF51735">
    <property type="entry name" value="NAD(P)-binding Rossmann-fold domains"/>
    <property type="match status" value="1"/>
</dbReference>
<accession>A0ABW4KI97</accession>
<comment type="similarity">
    <text evidence="1">Belongs to the short-chain dehydrogenases/reductases (SDR) family.</text>
</comment>
<organism evidence="3 4">
    <name type="scientific">Siminovitchia sediminis</name>
    <dbReference type="NCBI Taxonomy" id="1274353"/>
    <lineage>
        <taxon>Bacteria</taxon>
        <taxon>Bacillati</taxon>
        <taxon>Bacillota</taxon>
        <taxon>Bacilli</taxon>
        <taxon>Bacillales</taxon>
        <taxon>Bacillaceae</taxon>
        <taxon>Siminovitchia</taxon>
    </lineage>
</organism>
<gene>
    <name evidence="3" type="ORF">ACFSCZ_14150</name>
</gene>
<evidence type="ECO:0000313" key="4">
    <source>
        <dbReference type="Proteomes" id="UP001597301"/>
    </source>
</evidence>
<sequence length="262" mass="27885">MNNSNKRLDGKVAIITGAGSGIGMATAKCFDEQGAKLIVNDIDESKLGRLFSELEDKEKHVMIAGDVSEESTSRELADVAIDQFGRIDVLVNNAGIHYIKDITDVTPEDFDECVGINLKSMFLCAKAVIPHMQKQKQGSIINLGSISSFVGQEMMGKSTFLYNVTKAGAVQMARSLATRYAADGIRANAVCPGATKTGQITEEHTGDVISLEDFWVGAGESSPMKRHGDPSEIANAILFLASDEASFVTGASLAVDGGYLAQ</sequence>
<name>A0ABW4KI97_9BACI</name>
<dbReference type="Proteomes" id="UP001597301">
    <property type="component" value="Unassembled WGS sequence"/>
</dbReference>
<dbReference type="Pfam" id="PF13561">
    <property type="entry name" value="adh_short_C2"/>
    <property type="match status" value="1"/>
</dbReference>
<evidence type="ECO:0000256" key="1">
    <source>
        <dbReference type="ARBA" id="ARBA00006484"/>
    </source>
</evidence>
<evidence type="ECO:0000313" key="3">
    <source>
        <dbReference type="EMBL" id="MFD1707864.1"/>
    </source>
</evidence>
<dbReference type="Gene3D" id="3.40.50.720">
    <property type="entry name" value="NAD(P)-binding Rossmann-like Domain"/>
    <property type="match status" value="1"/>
</dbReference>
<protein>
    <submittedName>
        <fullName evidence="3">SDR family NAD(P)-dependent oxidoreductase</fullName>
        <ecNumber evidence="3">1.1.1.-</ecNumber>
    </submittedName>
</protein>
<dbReference type="PRINTS" id="PR00081">
    <property type="entry name" value="GDHRDH"/>
</dbReference>
<dbReference type="PRINTS" id="PR00080">
    <property type="entry name" value="SDRFAMILY"/>
</dbReference>
<keyword evidence="2 3" id="KW-0560">Oxidoreductase</keyword>
<dbReference type="InterPro" id="IPR036291">
    <property type="entry name" value="NAD(P)-bd_dom_sf"/>
</dbReference>
<reference evidence="4" key="1">
    <citation type="journal article" date="2019" name="Int. J. Syst. Evol. Microbiol.">
        <title>The Global Catalogue of Microorganisms (GCM) 10K type strain sequencing project: providing services to taxonomists for standard genome sequencing and annotation.</title>
        <authorList>
            <consortium name="The Broad Institute Genomics Platform"/>
            <consortium name="The Broad Institute Genome Sequencing Center for Infectious Disease"/>
            <person name="Wu L."/>
            <person name="Ma J."/>
        </authorList>
    </citation>
    <scope>NUCLEOTIDE SEQUENCE [LARGE SCALE GENOMIC DNA]</scope>
    <source>
        <strain evidence="4">CGMCC 1.12295</strain>
    </source>
</reference>
<dbReference type="PANTHER" id="PTHR42760">
    <property type="entry name" value="SHORT-CHAIN DEHYDROGENASES/REDUCTASES FAMILY MEMBER"/>
    <property type="match status" value="1"/>
</dbReference>
<dbReference type="EMBL" id="JBHUEO010000047">
    <property type="protein sequence ID" value="MFD1707864.1"/>
    <property type="molecule type" value="Genomic_DNA"/>
</dbReference>
<dbReference type="PANTHER" id="PTHR42760:SF115">
    <property type="entry name" value="3-OXOACYL-[ACYL-CARRIER-PROTEIN] REDUCTASE FABG"/>
    <property type="match status" value="1"/>
</dbReference>
<evidence type="ECO:0000256" key="2">
    <source>
        <dbReference type="ARBA" id="ARBA00023002"/>
    </source>
</evidence>
<dbReference type="InterPro" id="IPR002347">
    <property type="entry name" value="SDR_fam"/>
</dbReference>
<comment type="caution">
    <text evidence="3">The sequence shown here is derived from an EMBL/GenBank/DDBJ whole genome shotgun (WGS) entry which is preliminary data.</text>
</comment>
<dbReference type="RefSeq" id="WP_380774702.1">
    <property type="nucleotide sequence ID" value="NZ_JBHUEO010000047.1"/>
</dbReference>
<dbReference type="EC" id="1.1.1.-" evidence="3"/>